<dbReference type="OrthoDB" id="6645360at2"/>
<reference evidence="2 3" key="1">
    <citation type="submission" date="2018-06" db="EMBL/GenBank/DDBJ databases">
        <authorList>
            <consortium name="Pathogen Informatics"/>
            <person name="Doyle S."/>
        </authorList>
    </citation>
    <scope>NUCLEOTIDE SEQUENCE [LARGE SCALE GENOMIC DNA]</scope>
    <source>
        <strain evidence="2 3">NCTC12877</strain>
    </source>
</reference>
<evidence type="ECO:0000313" key="2">
    <source>
        <dbReference type="EMBL" id="STZ07635.1"/>
    </source>
</evidence>
<dbReference type="AlphaFoldDB" id="A0A378QXI1"/>
<gene>
    <name evidence="2" type="ORF">NCTC12877_00610</name>
</gene>
<evidence type="ECO:0000256" key="1">
    <source>
        <dbReference type="SAM" id="Phobius"/>
    </source>
</evidence>
<name>A0A378QXI1_9GAMM</name>
<evidence type="ECO:0000313" key="3">
    <source>
        <dbReference type="Proteomes" id="UP000254065"/>
    </source>
</evidence>
<dbReference type="RefSeq" id="WP_029103578.1">
    <property type="nucleotide sequence ID" value="NZ_UGQB01000004.1"/>
</dbReference>
<dbReference type="Proteomes" id="UP000254065">
    <property type="component" value="Unassembled WGS sequence"/>
</dbReference>
<organism evidence="2 3">
    <name type="scientific">Moraxella caprae</name>
    <dbReference type="NCBI Taxonomy" id="90240"/>
    <lineage>
        <taxon>Bacteria</taxon>
        <taxon>Pseudomonadati</taxon>
        <taxon>Pseudomonadota</taxon>
        <taxon>Gammaproteobacteria</taxon>
        <taxon>Moraxellales</taxon>
        <taxon>Moraxellaceae</taxon>
        <taxon>Moraxella</taxon>
    </lineage>
</organism>
<keyword evidence="1" id="KW-0472">Membrane</keyword>
<dbReference type="EMBL" id="UGQB01000004">
    <property type="protein sequence ID" value="STZ07635.1"/>
    <property type="molecule type" value="Genomic_DNA"/>
</dbReference>
<sequence length="576" mass="65596">MDSFFEYSDLTDVIEQSNYDPFYTPMGTATPAILGVIADFFEKNPSDSKIAYHQQLLKCQLDFSLSSLKRLDKFMIAFKNHQAKLNTQNTPLDDDLEVSNLFMLLSGYIGEVFARARGQVGIWFHSSEIKNPDLLGEIAKQNFHKHFVNSGLVYFENLASGEPDSAFMVLFGYDKKLPNKQNVGVFLASFPVYKVLAGEQYISFYDYVVDFLNKIGEIIPADTQILSANNLLVEVNLSAQLANLKPIERYYLQIKKPTWMDKNNLLYQQLTNLANLYKSGKVVWGAIIQANKEMYSNDGLYEGKKSQKIEGYPAEIIYDPTGRTHITELIGLVHKLYELKHTKPTDSTLAKLADRITSETEYSQGMDYPKVFTSLALKISTVFVWRLHLPNGLISTNFFPILIDEHHQGVVTVLPSRFWREDFVKLWLDSQYDITRITWRLDRCIHNRESQNVPAWLTTDVCTLSMLTNPALMPNLTDLFANHEHISSDIAFVEEQPIAITLPQQDDGFIAIKQDGSVKAGIVNKKESHTKFDKNASFEYDEEDNSNGFMALIGQYPILLVVIAMAIIWVFDKLMG</sequence>
<keyword evidence="3" id="KW-1185">Reference proteome</keyword>
<accession>A0A378QXI1</accession>
<dbReference type="STRING" id="1122244.GCA_000426885_02188"/>
<keyword evidence="1" id="KW-1133">Transmembrane helix</keyword>
<feature type="transmembrane region" description="Helical" evidence="1">
    <location>
        <begin position="549"/>
        <end position="571"/>
    </location>
</feature>
<keyword evidence="1" id="KW-0812">Transmembrane</keyword>
<protein>
    <submittedName>
        <fullName evidence="2">Uncharacterized protein</fullName>
    </submittedName>
</protein>
<proteinExistence type="predicted"/>